<accession>A0A2C8FCP8</accession>
<dbReference type="InterPro" id="IPR033932">
    <property type="entry name" value="YtcJ-like"/>
</dbReference>
<sequence length="521" mass="56764">MHERFILTNAVVISMDANETRYDCVGVDNGRIAALGSHADLAHLIHAGWDAYDMQGQTILPGFIDTHQHLGLTGQVLNGIDLRDTDCLETVYDRVSQRASTTAADAWVLGYSMNELNLREARVPLKEELDAASPDRPVMLVHASWHLCMLNSLALDLLDLPPDLPGMDIGPNGPTGVVRDPGALSHVFPMVNNLTPERVRLAGYEAACHAALKQGITSMHCLEGGEFGPGGTRVVVANQNRFPVHTIVWNQVMDIEETVELGLPRIGGCICADGAMSAQTAAVLEPYSHDPDNYGSLNFTQKQMDDFILHSHRAGLQVAIHCEMDGAVEQVLTAMERAIAAHPRDNHRHRIEHCEIPTEDQMNRMAAAGIIASMQPSFLPYLVVWDDYIRWFGPERMQRIQPYRTMLDKGIVMCGGSDGPITPYSPLKGVQSAVLHPVPEQALTVTEALRMFTSDAAYSGFDETERGSIEVGKVADLVVLAADPTAVAPETIADIYISQVYVAGEPAIKESPAQDNVEPAA</sequence>
<name>A0A2C8FCP8_9BACT</name>
<dbReference type="GO" id="GO:0016810">
    <property type="term" value="F:hydrolase activity, acting on carbon-nitrogen (but not peptide) bonds"/>
    <property type="evidence" value="ECO:0007669"/>
    <property type="project" value="InterPro"/>
</dbReference>
<evidence type="ECO:0000313" key="2">
    <source>
        <dbReference type="EMBL" id="SOB60217.1"/>
    </source>
</evidence>
<dbReference type="Gene3D" id="3.10.310.70">
    <property type="match status" value="1"/>
</dbReference>
<dbReference type="Gene3D" id="2.30.40.10">
    <property type="entry name" value="Urease, subunit C, domain 1"/>
    <property type="match status" value="1"/>
</dbReference>
<dbReference type="Gene3D" id="3.20.20.140">
    <property type="entry name" value="Metal-dependent hydrolases"/>
    <property type="match status" value="1"/>
</dbReference>
<dbReference type="Proteomes" id="UP000219215">
    <property type="component" value="Chromosome DPRO"/>
</dbReference>
<dbReference type="InterPro" id="IPR013108">
    <property type="entry name" value="Amidohydro_3"/>
</dbReference>
<dbReference type="Pfam" id="PF07969">
    <property type="entry name" value="Amidohydro_3"/>
    <property type="match status" value="1"/>
</dbReference>
<dbReference type="SUPFAM" id="SSF51556">
    <property type="entry name" value="Metallo-dependent hydrolases"/>
    <property type="match status" value="1"/>
</dbReference>
<dbReference type="KEGG" id="pprf:DPRO_3305"/>
<dbReference type="PANTHER" id="PTHR22642">
    <property type="entry name" value="IMIDAZOLONEPROPIONASE"/>
    <property type="match status" value="1"/>
</dbReference>
<evidence type="ECO:0000259" key="1">
    <source>
        <dbReference type="Pfam" id="PF07969"/>
    </source>
</evidence>
<keyword evidence="3" id="KW-1185">Reference proteome</keyword>
<dbReference type="InterPro" id="IPR011059">
    <property type="entry name" value="Metal-dep_hydrolase_composite"/>
</dbReference>
<dbReference type="SUPFAM" id="SSF51338">
    <property type="entry name" value="Composite domain of metallo-dependent hydrolases"/>
    <property type="match status" value="1"/>
</dbReference>
<protein>
    <recommendedName>
        <fullName evidence="1">Amidohydrolase 3 domain-containing protein</fullName>
    </recommendedName>
</protein>
<feature type="domain" description="Amidohydrolase 3" evidence="1">
    <location>
        <begin position="52"/>
        <end position="506"/>
    </location>
</feature>
<dbReference type="RefSeq" id="WP_157917529.1">
    <property type="nucleotide sequence ID" value="NZ_LT907975.1"/>
</dbReference>
<proteinExistence type="predicted"/>
<reference evidence="3" key="1">
    <citation type="submission" date="2017-09" db="EMBL/GenBank/DDBJ databases">
        <authorList>
            <person name="Regsiter A."/>
            <person name="William W."/>
        </authorList>
    </citation>
    <scope>NUCLEOTIDE SEQUENCE [LARGE SCALE GENOMIC DNA]</scope>
    <source>
        <strain evidence="3">500-1</strain>
    </source>
</reference>
<dbReference type="EMBL" id="LT907975">
    <property type="protein sequence ID" value="SOB60217.1"/>
    <property type="molecule type" value="Genomic_DNA"/>
</dbReference>
<gene>
    <name evidence="2" type="ORF">DPRO_3305</name>
</gene>
<dbReference type="AlphaFoldDB" id="A0A2C8FCP8"/>
<dbReference type="CDD" id="cd01300">
    <property type="entry name" value="YtcJ_like"/>
    <property type="match status" value="1"/>
</dbReference>
<dbReference type="PANTHER" id="PTHR22642:SF22">
    <property type="entry name" value="EXOENZYMES REGULATORY PROTEIN AEPA"/>
    <property type="match status" value="1"/>
</dbReference>
<dbReference type="InterPro" id="IPR032466">
    <property type="entry name" value="Metal_Hydrolase"/>
</dbReference>
<evidence type="ECO:0000313" key="3">
    <source>
        <dbReference type="Proteomes" id="UP000219215"/>
    </source>
</evidence>
<organism evidence="2 3">
    <name type="scientific">Pseudodesulfovibrio profundus</name>
    <dbReference type="NCBI Taxonomy" id="57320"/>
    <lineage>
        <taxon>Bacteria</taxon>
        <taxon>Pseudomonadati</taxon>
        <taxon>Thermodesulfobacteriota</taxon>
        <taxon>Desulfovibrionia</taxon>
        <taxon>Desulfovibrionales</taxon>
        <taxon>Desulfovibrionaceae</taxon>
    </lineage>
</organism>
<dbReference type="OrthoDB" id="5485695at2"/>